<accession>A0A150P1Q8</accession>
<name>A0A150P1Q8_SORCE</name>
<comment type="caution">
    <text evidence="5">The sequence shown here is derived from an EMBL/GenBank/DDBJ whole genome shotgun (WGS) entry which is preliminary data.</text>
</comment>
<evidence type="ECO:0000256" key="1">
    <source>
        <dbReference type="ARBA" id="ARBA00022722"/>
    </source>
</evidence>
<dbReference type="SUPFAM" id="SSF56300">
    <property type="entry name" value="Metallo-dependent phosphatases"/>
    <property type="match status" value="1"/>
</dbReference>
<evidence type="ECO:0000313" key="6">
    <source>
        <dbReference type="Proteomes" id="UP000075420"/>
    </source>
</evidence>
<dbReference type="InterPro" id="IPR014577">
    <property type="entry name" value="UCP033093_metalloPase"/>
</dbReference>
<dbReference type="EMBL" id="JELY01003408">
    <property type="protein sequence ID" value="KYF49121.1"/>
    <property type="molecule type" value="Genomic_DNA"/>
</dbReference>
<dbReference type="InterPro" id="IPR041796">
    <property type="entry name" value="Mre11_N"/>
</dbReference>
<keyword evidence="2" id="KW-0378">Hydrolase</keyword>
<dbReference type="InterPro" id="IPR004843">
    <property type="entry name" value="Calcineurin-like_PHP"/>
</dbReference>
<evidence type="ECO:0000313" key="5">
    <source>
        <dbReference type="EMBL" id="KYF49121.1"/>
    </source>
</evidence>
<evidence type="ECO:0000259" key="4">
    <source>
        <dbReference type="Pfam" id="PF00149"/>
    </source>
</evidence>
<dbReference type="Gene3D" id="3.60.21.10">
    <property type="match status" value="1"/>
</dbReference>
<feature type="domain" description="Calcineurin-like phosphoesterase" evidence="4">
    <location>
        <begin position="4"/>
        <end position="112"/>
    </location>
</feature>
<dbReference type="Proteomes" id="UP000075420">
    <property type="component" value="Unassembled WGS sequence"/>
</dbReference>
<protein>
    <recommendedName>
        <fullName evidence="4">Calcineurin-like phosphoesterase domain-containing protein</fullName>
    </recommendedName>
</protein>
<proteinExistence type="predicted"/>
<dbReference type="PANTHER" id="PTHR30337">
    <property type="entry name" value="COMPONENT OF ATP-DEPENDENT DSDNA EXONUCLEASE"/>
    <property type="match status" value="1"/>
</dbReference>
<sequence length="381" mass="41687">MAGIRFLHTADLQLGMPFGKIPGDAGAKLRERRLDVIDKLGEVARANQADFVLVAGDFFDANNARDRLVQQVLSRVRQAKVPFLVLPGNHDHAGAGSVYAHPCFHKECPENIVVLDRREPVPVLGGRGVILPAPLYRKRELGDPTAHLTPELGADEVRNAIRIGVAHGSMLDVARDLDGRTPNRIATDRAERAHLDYLALGDWHGMKRISDRTWYSGAPEPTSFKQNDSGFALLVEIAAPGVVPEVQPISVGITRWLVHEETTQGADDVQRLREWFDALEAPQDALVRLTLDGALARADMEALEQLLARMSNRLLHLEHDLRVRTWLTDNDLATVAVDGAVRSTIDRLRSVASSPAPQARAADRALLTLHRLAVAAGGPSC</sequence>
<keyword evidence="1" id="KW-0540">Nuclease</keyword>
<dbReference type="PIRSF" id="PIRSF033093">
    <property type="entry name" value="UCP_ML1119"/>
    <property type="match status" value="1"/>
</dbReference>
<keyword evidence="3" id="KW-0269">Exonuclease</keyword>
<evidence type="ECO:0000256" key="2">
    <source>
        <dbReference type="ARBA" id="ARBA00022801"/>
    </source>
</evidence>
<dbReference type="InterPro" id="IPR050535">
    <property type="entry name" value="DNA_Repair-Maintenance_Comp"/>
</dbReference>
<reference evidence="5 6" key="1">
    <citation type="submission" date="2014-02" db="EMBL/GenBank/DDBJ databases">
        <title>The small core and large imbalanced accessory genome model reveals a collaborative survival strategy of Sorangium cellulosum strains in nature.</title>
        <authorList>
            <person name="Han K."/>
            <person name="Peng R."/>
            <person name="Blom J."/>
            <person name="Li Y.-Z."/>
        </authorList>
    </citation>
    <scope>NUCLEOTIDE SEQUENCE [LARGE SCALE GENOMIC DNA]</scope>
    <source>
        <strain evidence="5 6">So0157-25</strain>
    </source>
</reference>
<dbReference type="InterPro" id="IPR029052">
    <property type="entry name" value="Metallo-depent_PP-like"/>
</dbReference>
<dbReference type="Pfam" id="PF00149">
    <property type="entry name" value="Metallophos"/>
    <property type="match status" value="1"/>
</dbReference>
<evidence type="ECO:0000256" key="3">
    <source>
        <dbReference type="ARBA" id="ARBA00022839"/>
    </source>
</evidence>
<dbReference type="GO" id="GO:0004527">
    <property type="term" value="F:exonuclease activity"/>
    <property type="evidence" value="ECO:0007669"/>
    <property type="project" value="UniProtKB-KW"/>
</dbReference>
<dbReference type="PANTHER" id="PTHR30337:SF0">
    <property type="entry name" value="NUCLEASE SBCCD SUBUNIT D"/>
    <property type="match status" value="1"/>
</dbReference>
<dbReference type="CDD" id="cd00840">
    <property type="entry name" value="MPP_Mre11_N"/>
    <property type="match status" value="1"/>
</dbReference>
<organism evidence="5 6">
    <name type="scientific">Sorangium cellulosum</name>
    <name type="common">Polyangium cellulosum</name>
    <dbReference type="NCBI Taxonomy" id="56"/>
    <lineage>
        <taxon>Bacteria</taxon>
        <taxon>Pseudomonadati</taxon>
        <taxon>Myxococcota</taxon>
        <taxon>Polyangia</taxon>
        <taxon>Polyangiales</taxon>
        <taxon>Polyangiaceae</taxon>
        <taxon>Sorangium</taxon>
    </lineage>
</organism>
<dbReference type="AlphaFoldDB" id="A0A150P1Q8"/>
<gene>
    <name evidence="5" type="ORF">BE08_43105</name>
</gene>